<dbReference type="InterPro" id="IPR043502">
    <property type="entry name" value="DNA/RNA_pol_sf"/>
</dbReference>
<evidence type="ECO:0000259" key="1">
    <source>
        <dbReference type="Pfam" id="PF07727"/>
    </source>
</evidence>
<organism evidence="2 3">
    <name type="scientific">Prunus dulcis</name>
    <name type="common">Almond</name>
    <name type="synonym">Amygdalus dulcis</name>
    <dbReference type="NCBI Taxonomy" id="3755"/>
    <lineage>
        <taxon>Eukaryota</taxon>
        <taxon>Viridiplantae</taxon>
        <taxon>Streptophyta</taxon>
        <taxon>Embryophyta</taxon>
        <taxon>Tracheophyta</taxon>
        <taxon>Spermatophyta</taxon>
        <taxon>Magnoliopsida</taxon>
        <taxon>eudicotyledons</taxon>
        <taxon>Gunneridae</taxon>
        <taxon>Pentapetalae</taxon>
        <taxon>rosids</taxon>
        <taxon>fabids</taxon>
        <taxon>Rosales</taxon>
        <taxon>Rosaceae</taxon>
        <taxon>Amygdaloideae</taxon>
        <taxon>Amygdaleae</taxon>
        <taxon>Prunus</taxon>
    </lineage>
</organism>
<sequence>MQRSKRFCTICLDGLTSDFCTMNQFRFLQFSQILPQQFRQVLIIHLCILNSEVYETSPHPFPQSLTASLLGPLSFELATYKQASQYSHWKTATKDEYDALIRNDTWSLVPVTQGMNIIQCTWVYKVKRNVDGVIEHHKARLVAQGYNQKEDLDYEEMFSPVVKPATIRTIWALAISHNRPLQQLDVRNALLNDVLHEELYMKQPLGFIDSFRPQYVCRLHKALYGLKQAPRAWFQRLHSFFRTQGFSHSQF</sequence>
<dbReference type="Pfam" id="PF07727">
    <property type="entry name" value="RVT_2"/>
    <property type="match status" value="1"/>
</dbReference>
<comment type="caution">
    <text evidence="2">The sequence shown here is derived from an EMBL/GenBank/DDBJ whole genome shotgun (WGS) entry which is preliminary data.</text>
</comment>
<name>A0AAD4VHY8_PRUDU</name>
<gene>
    <name evidence="2" type="ORF">L3X38_033737</name>
</gene>
<dbReference type="Proteomes" id="UP001054821">
    <property type="component" value="Chromosome 6"/>
</dbReference>
<dbReference type="SUPFAM" id="SSF56672">
    <property type="entry name" value="DNA/RNA polymerases"/>
    <property type="match status" value="1"/>
</dbReference>
<dbReference type="AlphaFoldDB" id="A0AAD4VHY8"/>
<evidence type="ECO:0000313" key="2">
    <source>
        <dbReference type="EMBL" id="KAI5324664.1"/>
    </source>
</evidence>
<accession>A0AAD4VHY8</accession>
<dbReference type="InterPro" id="IPR013103">
    <property type="entry name" value="RVT_2"/>
</dbReference>
<evidence type="ECO:0000313" key="3">
    <source>
        <dbReference type="Proteomes" id="UP001054821"/>
    </source>
</evidence>
<proteinExistence type="predicted"/>
<reference evidence="2 3" key="1">
    <citation type="journal article" date="2022" name="G3 (Bethesda)">
        <title>Whole-genome sequence and methylome profiling of the almond [Prunus dulcis (Mill.) D.A. Webb] cultivar 'Nonpareil'.</title>
        <authorList>
            <person name="D'Amico-Willman K.M."/>
            <person name="Ouma W.Z."/>
            <person name="Meulia T."/>
            <person name="Sideli G.M."/>
            <person name="Gradziel T.M."/>
            <person name="Fresnedo-Ramirez J."/>
        </authorList>
    </citation>
    <scope>NUCLEOTIDE SEQUENCE [LARGE SCALE GENOMIC DNA]</scope>
    <source>
        <strain evidence="2">Clone GOH B32 T37-40</strain>
    </source>
</reference>
<protein>
    <recommendedName>
        <fullName evidence="1">Reverse transcriptase Ty1/copia-type domain-containing protein</fullName>
    </recommendedName>
</protein>
<dbReference type="EMBL" id="JAJFAZ020000006">
    <property type="protein sequence ID" value="KAI5324664.1"/>
    <property type="molecule type" value="Genomic_DNA"/>
</dbReference>
<keyword evidence="3" id="KW-1185">Reference proteome</keyword>
<feature type="domain" description="Reverse transcriptase Ty1/copia-type" evidence="1">
    <location>
        <begin position="103"/>
        <end position="249"/>
    </location>
</feature>